<dbReference type="EMBL" id="JAHQCX010000001">
    <property type="protein sequence ID" value="MBU9724782.1"/>
    <property type="molecule type" value="Genomic_DNA"/>
</dbReference>
<proteinExistence type="predicted"/>
<dbReference type="SUPFAM" id="SSF53822">
    <property type="entry name" value="Periplasmic binding protein-like I"/>
    <property type="match status" value="1"/>
</dbReference>
<organism evidence="3 4">
    <name type="scientific">Diplocloster modestus</name>
    <dbReference type="NCBI Taxonomy" id="2850322"/>
    <lineage>
        <taxon>Bacteria</taxon>
        <taxon>Bacillati</taxon>
        <taxon>Bacillota</taxon>
        <taxon>Clostridia</taxon>
        <taxon>Lachnospirales</taxon>
        <taxon>Lachnospiraceae</taxon>
        <taxon>Diplocloster</taxon>
    </lineage>
</organism>
<sequence>MRKIRRWLAILVTVTLSMGMLYGCGSAKDTPAQGESDAAGGKNMKFAMISRITGNPYEEKQLSGFADAIEELGYEAITKAPEAPTAEAQIQMIEDLINQKVDGIAVVCNDPEALSPVLKKAIKKGIKVISIDGPAPVDARMIHVNQADSEGVGRMLVKAVSEMMEGEGQFAILSATAQSAEQNVWIDWMKEELKDPKYDKIELVKTVYGDDLRDKSISEMEGLLKSYPDLKAVVAPTTVGMAACGKVITDKDLIGKIKLTGLGLPSEMAEYITNGACPYMYLWNPIDNGYLAGQTAYALAAGQITGAEGDTFTAGRLGEKSVITIGDGTEVTLGEPFEFNPENIEEWKDVY</sequence>
<dbReference type="PANTHER" id="PTHR30036:SF8">
    <property type="entry name" value="ABC-TYPE SUGAR TRANSPORT SYSTEM PERIPLASMIC COMPONENT-LIKE PROTEIN"/>
    <property type="match status" value="1"/>
</dbReference>
<dbReference type="InterPro" id="IPR050555">
    <property type="entry name" value="Bact_Solute-Bind_Prot2"/>
</dbReference>
<feature type="domain" description="Periplasmic binding protein" evidence="2">
    <location>
        <begin position="46"/>
        <end position="303"/>
    </location>
</feature>
<comment type="subcellular location">
    <subcellularLocation>
        <location evidence="1">Cell envelope</location>
    </subcellularLocation>
</comment>
<dbReference type="InterPro" id="IPR028082">
    <property type="entry name" value="Peripla_BP_I"/>
</dbReference>
<name>A0ABS6K2R4_9FIRM</name>
<comment type="caution">
    <text evidence="3">The sequence shown here is derived from an EMBL/GenBank/DDBJ whole genome shotgun (WGS) entry which is preliminary data.</text>
</comment>
<dbReference type="NCBIfam" id="TIGR02637">
    <property type="entry name" value="RhaS"/>
    <property type="match status" value="1"/>
</dbReference>
<keyword evidence="4" id="KW-1185">Reference proteome</keyword>
<dbReference type="InterPro" id="IPR013459">
    <property type="entry name" value="RhaS"/>
</dbReference>
<dbReference type="PANTHER" id="PTHR30036">
    <property type="entry name" value="D-XYLOSE-BINDING PERIPLASMIC PROTEIN"/>
    <property type="match status" value="1"/>
</dbReference>
<dbReference type="InterPro" id="IPR025997">
    <property type="entry name" value="SBP_2_dom"/>
</dbReference>
<dbReference type="Pfam" id="PF13407">
    <property type="entry name" value="Peripla_BP_4"/>
    <property type="match status" value="1"/>
</dbReference>
<dbReference type="CDD" id="cd20000">
    <property type="entry name" value="PBP1_ABC_rhamnose"/>
    <property type="match status" value="1"/>
</dbReference>
<evidence type="ECO:0000313" key="3">
    <source>
        <dbReference type="EMBL" id="MBU9724782.1"/>
    </source>
</evidence>
<accession>A0ABS6K2R4</accession>
<evidence type="ECO:0000259" key="2">
    <source>
        <dbReference type="Pfam" id="PF13407"/>
    </source>
</evidence>
<evidence type="ECO:0000313" key="4">
    <source>
        <dbReference type="Proteomes" id="UP001314681"/>
    </source>
</evidence>
<evidence type="ECO:0000256" key="1">
    <source>
        <dbReference type="ARBA" id="ARBA00004196"/>
    </source>
</evidence>
<dbReference type="PROSITE" id="PS51257">
    <property type="entry name" value="PROKAR_LIPOPROTEIN"/>
    <property type="match status" value="1"/>
</dbReference>
<dbReference type="RefSeq" id="WP_158352700.1">
    <property type="nucleotide sequence ID" value="NZ_JAHQCX010000001.1"/>
</dbReference>
<protein>
    <submittedName>
        <fullName evidence="3">Rhamnose ABC transporter substrate-binding protein</fullName>
    </submittedName>
</protein>
<dbReference type="Gene3D" id="3.40.50.2300">
    <property type="match status" value="2"/>
</dbReference>
<gene>
    <name evidence="3" type="primary">rhaS</name>
    <name evidence="3" type="ORF">KTH90_02020</name>
</gene>
<reference evidence="3 4" key="1">
    <citation type="submission" date="2021-06" db="EMBL/GenBank/DDBJ databases">
        <title>Description of novel taxa of the family Lachnospiraceae.</title>
        <authorList>
            <person name="Chaplin A.V."/>
            <person name="Sokolova S.R."/>
            <person name="Pikina A.P."/>
            <person name="Korzhanova M."/>
            <person name="Belova V."/>
            <person name="Korostin D."/>
            <person name="Efimov B.A."/>
        </authorList>
    </citation>
    <scope>NUCLEOTIDE SEQUENCE [LARGE SCALE GENOMIC DNA]</scope>
    <source>
        <strain evidence="3 4">ASD4241</strain>
    </source>
</reference>
<dbReference type="Proteomes" id="UP001314681">
    <property type="component" value="Unassembled WGS sequence"/>
</dbReference>